<name>A0A843UU73_COLES</name>
<comment type="caution">
    <text evidence="3">The sequence shown here is derived from an EMBL/GenBank/DDBJ whole genome shotgun (WGS) entry which is preliminary data.</text>
</comment>
<feature type="domain" description="AMP-activated protein kinase glycogen-binding" evidence="2">
    <location>
        <begin position="691"/>
        <end position="765"/>
    </location>
</feature>
<dbReference type="PANTHER" id="PTHR47434">
    <property type="entry name" value="PROTEIN PTST HOMOLOG 3, CHLOROPLASTIC"/>
    <property type="match status" value="1"/>
</dbReference>
<dbReference type="Pfam" id="PF16561">
    <property type="entry name" value="AMPK1_CBM"/>
    <property type="match status" value="1"/>
</dbReference>
<keyword evidence="4" id="KW-1185">Reference proteome</keyword>
<feature type="region of interest" description="Disordered" evidence="1">
    <location>
        <begin position="464"/>
        <end position="493"/>
    </location>
</feature>
<dbReference type="AlphaFoldDB" id="A0A843UU73"/>
<gene>
    <name evidence="3" type="ORF">Taro_018593</name>
</gene>
<dbReference type="Gene3D" id="2.60.40.10">
    <property type="entry name" value="Immunoglobulins"/>
    <property type="match status" value="1"/>
</dbReference>
<dbReference type="InterPro" id="IPR013783">
    <property type="entry name" value="Ig-like_fold"/>
</dbReference>
<feature type="region of interest" description="Disordered" evidence="1">
    <location>
        <begin position="37"/>
        <end position="59"/>
    </location>
</feature>
<proteinExistence type="predicted"/>
<accession>A0A843UU73</accession>
<dbReference type="CDD" id="cd02859">
    <property type="entry name" value="E_set_AMPKbeta_like_N"/>
    <property type="match status" value="1"/>
</dbReference>
<dbReference type="GO" id="GO:0009507">
    <property type="term" value="C:chloroplast"/>
    <property type="evidence" value="ECO:0007669"/>
    <property type="project" value="UniProtKB-ARBA"/>
</dbReference>
<evidence type="ECO:0000259" key="2">
    <source>
        <dbReference type="Pfam" id="PF16561"/>
    </source>
</evidence>
<feature type="compositionally biased region" description="Low complexity" evidence="1">
    <location>
        <begin position="469"/>
        <end position="479"/>
    </location>
</feature>
<dbReference type="OrthoDB" id="531008at2759"/>
<dbReference type="InterPro" id="IPR032640">
    <property type="entry name" value="AMPK1_CBM"/>
</dbReference>
<dbReference type="PANTHER" id="PTHR47434:SF1">
    <property type="entry name" value="PROTEIN PTST HOMOLOG 2, CHLOROPLASTIC"/>
    <property type="match status" value="1"/>
</dbReference>
<dbReference type="EMBL" id="NMUH01000868">
    <property type="protein sequence ID" value="MQL86056.1"/>
    <property type="molecule type" value="Genomic_DNA"/>
</dbReference>
<sequence>TRAVGRTSLSRIGSLFLFVTCNSRSLSLSLLPATARTRHNKSAPRHLTSPPPPVSSSATLSSIQDSLLASLPSPPLYLPGFGSKEAGGGSHLPPGEVVSAVAAAGAWPWWYRKRGRGWVSRRGCGEMVRLAPVAAASAQQRPLRLPSHTPPPGCSCSSAAALSAVRVCPSSAAAGSGRGSGVGVSSSAFFCPVALGTGRRRRTGAVSAHICFREESAPHLSLYLRLLLAAPWGRCCSLLAEVERRGSLGSRRKRTLRSVCCGRAGCGGQMGVRHVEQAEEVVVNEEDAGILDLEMEIYDFMQMRGSLGSRRKRTLRSVCCGRAGCGGQMGVKHVEQAEEVVVNDEDAGILDLEMEIYDFMQMSAKPSDFPSKAELIAAGRVDLVEAIAAQGGWLAYGWDLGHDEACGSGGVVVGEGTREQACEGELRADTVDSHLPETSSAAVVHDESSSGWAGTEIVQQQRYSYATGSAADSSPASSSGRPIETKGGEESGIEGILSRLEKERSFLYTLDSTNKEAVNGFFSEPKDYDLGSAGEIFSNGKINSVENLNNNPLDDYAFPVQQSTSELRNGRKERRSVAVRDQNQIHSRLQDLESELASVLSSLRFGADANVLHKGHGSSLKELYRHYDAWEFRETEIMNARDKLRSTKAKLAILEGKMALEIIEAQKTVDAKQERIGAAQRALRLLRTAYVIWPNSASQVLLAGSFDGWSSQRRMERSSTGMFSLYLKLYPGQYEIKFVVDGIWKVDPLRQIVYNNGFENNLLIIS</sequence>
<protein>
    <recommendedName>
        <fullName evidence="2">AMP-activated protein kinase glycogen-binding domain-containing protein</fullName>
    </recommendedName>
</protein>
<evidence type="ECO:0000313" key="4">
    <source>
        <dbReference type="Proteomes" id="UP000652761"/>
    </source>
</evidence>
<feature type="non-terminal residue" evidence="3">
    <location>
        <position position="1"/>
    </location>
</feature>
<dbReference type="Proteomes" id="UP000652761">
    <property type="component" value="Unassembled WGS sequence"/>
</dbReference>
<dbReference type="InterPro" id="IPR014756">
    <property type="entry name" value="Ig_E-set"/>
</dbReference>
<reference evidence="3" key="1">
    <citation type="submission" date="2017-07" db="EMBL/GenBank/DDBJ databases">
        <title>Taro Niue Genome Assembly and Annotation.</title>
        <authorList>
            <person name="Atibalentja N."/>
            <person name="Keating K."/>
            <person name="Fields C.J."/>
        </authorList>
    </citation>
    <scope>NUCLEOTIDE SEQUENCE</scope>
    <source>
        <strain evidence="3">Niue_2</strain>
        <tissue evidence="3">Leaf</tissue>
    </source>
</reference>
<dbReference type="SUPFAM" id="SSF81296">
    <property type="entry name" value="E set domains"/>
    <property type="match status" value="1"/>
</dbReference>
<evidence type="ECO:0000313" key="3">
    <source>
        <dbReference type="EMBL" id="MQL86056.1"/>
    </source>
</evidence>
<evidence type="ECO:0000256" key="1">
    <source>
        <dbReference type="SAM" id="MobiDB-lite"/>
    </source>
</evidence>
<organism evidence="3 4">
    <name type="scientific">Colocasia esculenta</name>
    <name type="common">Wild taro</name>
    <name type="synonym">Arum esculentum</name>
    <dbReference type="NCBI Taxonomy" id="4460"/>
    <lineage>
        <taxon>Eukaryota</taxon>
        <taxon>Viridiplantae</taxon>
        <taxon>Streptophyta</taxon>
        <taxon>Embryophyta</taxon>
        <taxon>Tracheophyta</taxon>
        <taxon>Spermatophyta</taxon>
        <taxon>Magnoliopsida</taxon>
        <taxon>Liliopsida</taxon>
        <taxon>Araceae</taxon>
        <taxon>Aroideae</taxon>
        <taxon>Colocasieae</taxon>
        <taxon>Colocasia</taxon>
    </lineage>
</organism>